<keyword evidence="2" id="KW-1185">Reference proteome</keyword>
<dbReference type="Gene3D" id="3.90.70.130">
    <property type="match status" value="1"/>
</dbReference>
<protein>
    <submittedName>
        <fullName evidence="1">Uncharacterized protein</fullName>
    </submittedName>
</protein>
<name>A0A1B0GQK0_PHLPP</name>
<accession>A0A1B0GQK0</accession>
<dbReference type="GO" id="GO:0005634">
    <property type="term" value="C:nucleus"/>
    <property type="evidence" value="ECO:0007669"/>
    <property type="project" value="TreeGrafter"/>
</dbReference>
<dbReference type="EMBL" id="AJVK01079787">
    <property type="status" value="NOT_ANNOTATED_CDS"/>
    <property type="molecule type" value="Genomic_DNA"/>
</dbReference>
<evidence type="ECO:0000313" key="1">
    <source>
        <dbReference type="EnsemblMetazoa" id="PPAI009795-PA"/>
    </source>
</evidence>
<dbReference type="GO" id="GO:0006508">
    <property type="term" value="P:proteolysis"/>
    <property type="evidence" value="ECO:0007669"/>
    <property type="project" value="TreeGrafter"/>
</dbReference>
<proteinExistence type="predicted"/>
<dbReference type="GO" id="GO:0005783">
    <property type="term" value="C:endoplasmic reticulum"/>
    <property type="evidence" value="ECO:0007669"/>
    <property type="project" value="TreeGrafter"/>
</dbReference>
<dbReference type="AlphaFoldDB" id="A0A1B0GQK0"/>
<reference evidence="1" key="1">
    <citation type="submission" date="2022-08" db="UniProtKB">
        <authorList>
            <consortium name="EnsemblMetazoa"/>
        </authorList>
    </citation>
    <scope>IDENTIFICATION</scope>
    <source>
        <strain evidence="1">Israel</strain>
    </source>
</reference>
<evidence type="ECO:0000313" key="2">
    <source>
        <dbReference type="Proteomes" id="UP000092462"/>
    </source>
</evidence>
<dbReference type="GO" id="GO:0071567">
    <property type="term" value="F:deUFMylase activity"/>
    <property type="evidence" value="ECO:0007669"/>
    <property type="project" value="TreeGrafter"/>
</dbReference>
<organism evidence="1 2">
    <name type="scientific">Phlebotomus papatasi</name>
    <name type="common">Sandfly</name>
    <dbReference type="NCBI Taxonomy" id="29031"/>
    <lineage>
        <taxon>Eukaryota</taxon>
        <taxon>Metazoa</taxon>
        <taxon>Ecdysozoa</taxon>
        <taxon>Arthropoda</taxon>
        <taxon>Hexapoda</taxon>
        <taxon>Insecta</taxon>
        <taxon>Pterygota</taxon>
        <taxon>Neoptera</taxon>
        <taxon>Endopterygota</taxon>
        <taxon>Diptera</taxon>
        <taxon>Nematocera</taxon>
        <taxon>Psychodoidea</taxon>
        <taxon>Psychodidae</taxon>
        <taxon>Phlebotomus</taxon>
        <taxon>Phlebotomus</taxon>
    </lineage>
</organism>
<dbReference type="PANTHER" id="PTHR48153">
    <property type="entry name" value="UFM1-SPECIFIC PROTEASE 2"/>
    <property type="match status" value="1"/>
</dbReference>
<dbReference type="VEuPathDB" id="VectorBase:PPAI009795"/>
<dbReference type="EnsemblMetazoa" id="PPAI009795-RA">
    <property type="protein sequence ID" value="PPAI009795-PA"/>
    <property type="gene ID" value="PPAI009795"/>
</dbReference>
<dbReference type="PANTHER" id="PTHR48153:SF2">
    <property type="entry name" value="UFM1-SPECIFIC PROTEASE 2"/>
    <property type="match status" value="1"/>
</dbReference>
<dbReference type="Proteomes" id="UP000092462">
    <property type="component" value="Unassembled WGS sequence"/>
</dbReference>
<sequence length="130" mass="15137">MLMGRRFQAKVRVHQNLTIRLGKDVFAAEIGTRQGQTESFMEESSTVFKDRLTLVNLLWPDAQKTVPEIMHFGEYGETRFLILDPHYTGAEDLHTIQQKGFCNWKTSLRPIFIQELIEILYPKKTPFHIG</sequence>